<evidence type="ECO:0000256" key="1">
    <source>
        <dbReference type="ARBA" id="ARBA00022857"/>
    </source>
</evidence>
<gene>
    <name evidence="4" type="ORF">ABIE19_001272</name>
</gene>
<dbReference type="RefSeq" id="WP_354088286.1">
    <property type="nucleotide sequence ID" value="NZ_JBEPTF010000001.1"/>
</dbReference>
<proteinExistence type="inferred from homology"/>
<dbReference type="PANTHER" id="PTHR43544:SF7">
    <property type="entry name" value="NADB-LER2"/>
    <property type="match status" value="1"/>
</dbReference>
<accession>A0ABV2R9U9</accession>
<dbReference type="PANTHER" id="PTHR43544">
    <property type="entry name" value="SHORT-CHAIN DEHYDROGENASE/REDUCTASE"/>
    <property type="match status" value="1"/>
</dbReference>
<dbReference type="InterPro" id="IPR002347">
    <property type="entry name" value="SDR_fam"/>
</dbReference>
<dbReference type="Proteomes" id="UP001549313">
    <property type="component" value="Unassembled WGS sequence"/>
</dbReference>
<evidence type="ECO:0000256" key="2">
    <source>
        <dbReference type="ARBA" id="ARBA00023002"/>
    </source>
</evidence>
<sequence length="233" mass="24842">MPHALITGASRGIGLALTEAFAERGWSVTATCRSPDAAQDLRALAKTHAGLIEIEPLDVSDFAAVGALADRTAGRPIDTLINNAGIAWRDTRLGSLDYEAWRRVMDVNLMAPMRMAEAFVEHVAASEHRKIVSISSSLGSIKAATNGNYFYRTSKAALNMAMRSLAGDLKERGIIVSLLSPGFVDTDFTRAAAGGPPRISARESGQGLADAVIALTPEDSGTFKRFNGQPIDW</sequence>
<dbReference type="SUPFAM" id="SSF51735">
    <property type="entry name" value="NAD(P)-binding Rossmann-fold domains"/>
    <property type="match status" value="1"/>
</dbReference>
<evidence type="ECO:0000313" key="4">
    <source>
        <dbReference type="EMBL" id="MET4683363.1"/>
    </source>
</evidence>
<evidence type="ECO:0000256" key="3">
    <source>
        <dbReference type="RuleBase" id="RU000363"/>
    </source>
</evidence>
<evidence type="ECO:0000313" key="5">
    <source>
        <dbReference type="Proteomes" id="UP001549313"/>
    </source>
</evidence>
<dbReference type="InterPro" id="IPR051468">
    <property type="entry name" value="Fungal_SecMetab_SDRs"/>
</dbReference>
<dbReference type="CDD" id="cd05325">
    <property type="entry name" value="carb_red_sniffer_like_SDR_c"/>
    <property type="match status" value="1"/>
</dbReference>
<dbReference type="Pfam" id="PF00106">
    <property type="entry name" value="adh_short"/>
    <property type="match status" value="1"/>
</dbReference>
<keyword evidence="2" id="KW-0560">Oxidoreductase</keyword>
<organism evidence="4 5">
    <name type="scientific">Brevundimonas faecalis</name>
    <dbReference type="NCBI Taxonomy" id="947378"/>
    <lineage>
        <taxon>Bacteria</taxon>
        <taxon>Pseudomonadati</taxon>
        <taxon>Pseudomonadota</taxon>
        <taxon>Alphaproteobacteria</taxon>
        <taxon>Caulobacterales</taxon>
        <taxon>Caulobacteraceae</taxon>
        <taxon>Brevundimonas</taxon>
    </lineage>
</organism>
<reference evidence="4 5" key="1">
    <citation type="submission" date="2024-06" db="EMBL/GenBank/DDBJ databases">
        <title>Sorghum-associated microbial communities from plants grown in Nebraska, USA.</title>
        <authorList>
            <person name="Schachtman D."/>
        </authorList>
    </citation>
    <scope>NUCLEOTIDE SEQUENCE [LARGE SCALE GENOMIC DNA]</scope>
    <source>
        <strain evidence="4 5">2814</strain>
    </source>
</reference>
<keyword evidence="1" id="KW-0521">NADP</keyword>
<protein>
    <submittedName>
        <fullName evidence="4">NAD(P)-dependent dehydrogenase (Short-subunit alcohol dehydrogenase family)</fullName>
    </submittedName>
</protein>
<dbReference type="Gene3D" id="3.40.50.720">
    <property type="entry name" value="NAD(P)-binding Rossmann-like Domain"/>
    <property type="match status" value="1"/>
</dbReference>
<name>A0ABV2R9U9_9CAUL</name>
<keyword evidence="5" id="KW-1185">Reference proteome</keyword>
<dbReference type="EMBL" id="JBEPTF010000001">
    <property type="protein sequence ID" value="MET4683363.1"/>
    <property type="molecule type" value="Genomic_DNA"/>
</dbReference>
<dbReference type="InterPro" id="IPR036291">
    <property type="entry name" value="NAD(P)-bd_dom_sf"/>
</dbReference>
<comment type="caution">
    <text evidence="4">The sequence shown here is derived from an EMBL/GenBank/DDBJ whole genome shotgun (WGS) entry which is preliminary data.</text>
</comment>
<dbReference type="PRINTS" id="PR00080">
    <property type="entry name" value="SDRFAMILY"/>
</dbReference>
<comment type="similarity">
    <text evidence="3">Belongs to the short-chain dehydrogenases/reductases (SDR) family.</text>
</comment>
<dbReference type="PRINTS" id="PR00081">
    <property type="entry name" value="GDHRDH"/>
</dbReference>